<dbReference type="Proteomes" id="UP001215280">
    <property type="component" value="Unassembled WGS sequence"/>
</dbReference>
<gene>
    <name evidence="2" type="ORF">DFH07DRAFT_740361</name>
</gene>
<reference evidence="2" key="1">
    <citation type="submission" date="2023-03" db="EMBL/GenBank/DDBJ databases">
        <title>Massive genome expansion in bonnet fungi (Mycena s.s.) driven by repeated elements and novel gene families across ecological guilds.</title>
        <authorList>
            <consortium name="Lawrence Berkeley National Laboratory"/>
            <person name="Harder C.B."/>
            <person name="Miyauchi S."/>
            <person name="Viragh M."/>
            <person name="Kuo A."/>
            <person name="Thoen E."/>
            <person name="Andreopoulos B."/>
            <person name="Lu D."/>
            <person name="Skrede I."/>
            <person name="Drula E."/>
            <person name="Henrissat B."/>
            <person name="Morin E."/>
            <person name="Kohler A."/>
            <person name="Barry K."/>
            <person name="LaButti K."/>
            <person name="Morin E."/>
            <person name="Salamov A."/>
            <person name="Lipzen A."/>
            <person name="Mereny Z."/>
            <person name="Hegedus B."/>
            <person name="Baldrian P."/>
            <person name="Stursova M."/>
            <person name="Weitz H."/>
            <person name="Taylor A."/>
            <person name="Grigoriev I.V."/>
            <person name="Nagy L.G."/>
            <person name="Martin F."/>
            <person name="Kauserud H."/>
        </authorList>
    </citation>
    <scope>NUCLEOTIDE SEQUENCE</scope>
    <source>
        <strain evidence="2">CBHHK188m</strain>
    </source>
</reference>
<dbReference type="PANTHER" id="PTHR35043">
    <property type="entry name" value="TRANSCRIPTION FACTOR DOMAIN-CONTAINING PROTEIN"/>
    <property type="match status" value="1"/>
</dbReference>
<evidence type="ECO:0000256" key="1">
    <source>
        <dbReference type="SAM" id="Phobius"/>
    </source>
</evidence>
<organism evidence="2 3">
    <name type="scientific">Mycena maculata</name>
    <dbReference type="NCBI Taxonomy" id="230809"/>
    <lineage>
        <taxon>Eukaryota</taxon>
        <taxon>Fungi</taxon>
        <taxon>Dikarya</taxon>
        <taxon>Basidiomycota</taxon>
        <taxon>Agaricomycotina</taxon>
        <taxon>Agaricomycetes</taxon>
        <taxon>Agaricomycetidae</taxon>
        <taxon>Agaricales</taxon>
        <taxon>Marasmiineae</taxon>
        <taxon>Mycenaceae</taxon>
        <taxon>Mycena</taxon>
    </lineage>
</organism>
<keyword evidence="3" id="KW-1185">Reference proteome</keyword>
<comment type="caution">
    <text evidence="2">The sequence shown here is derived from an EMBL/GenBank/DDBJ whole genome shotgun (WGS) entry which is preliminary data.</text>
</comment>
<keyword evidence="1" id="KW-0472">Membrane</keyword>
<dbReference type="AlphaFoldDB" id="A0AAD7JBD4"/>
<evidence type="ECO:0000313" key="3">
    <source>
        <dbReference type="Proteomes" id="UP001215280"/>
    </source>
</evidence>
<feature type="transmembrane region" description="Helical" evidence="1">
    <location>
        <begin position="265"/>
        <end position="284"/>
    </location>
</feature>
<name>A0AAD7JBD4_9AGAR</name>
<evidence type="ECO:0000313" key="2">
    <source>
        <dbReference type="EMBL" id="KAJ7761222.1"/>
    </source>
</evidence>
<feature type="transmembrane region" description="Helical" evidence="1">
    <location>
        <begin position="335"/>
        <end position="355"/>
    </location>
</feature>
<feature type="transmembrane region" description="Helical" evidence="1">
    <location>
        <begin position="296"/>
        <end position="315"/>
    </location>
</feature>
<feature type="transmembrane region" description="Helical" evidence="1">
    <location>
        <begin position="178"/>
        <end position="196"/>
    </location>
</feature>
<sequence length="384" mass="43518">MAGAPAYPALNSENTCDDINRCRTLFHIIWSSLTTIFLCTWVSLHLNVPPPRQGFQARVWRKLRMMLFALIAPEVMLGFAARQYFIASRFTTREYCVSPTHAFFIVMGGFVTREGHHPIVTKTQLPRYSKAIKAIPEADIKDKSKSDTLAKSLTLAKVVLFALQYVARLTKSLPISALETATVAFAGIHIITWWFWREKPRDVSEAILIEVTEREQMEAEALRRLAVGDHLNAILFGDYREYDPTSSTSVPSFWSAAYAEGLPKIALFFQLLFAILFGAVHCLAWNSSFPSAIEMWIWRACASLITGLPLLSFLLMQVQKKFPRGSAPRTVLTLINWALMALYPSARVTLLILTFTTLRDLPLRMFIDVNWSTAFKHLLLPRVT</sequence>
<dbReference type="PANTHER" id="PTHR35043:SF7">
    <property type="entry name" value="TRANSCRIPTION FACTOR DOMAIN-CONTAINING PROTEIN"/>
    <property type="match status" value="1"/>
</dbReference>
<feature type="transmembrane region" description="Helical" evidence="1">
    <location>
        <begin position="65"/>
        <end position="85"/>
    </location>
</feature>
<keyword evidence="1" id="KW-1133">Transmembrane helix</keyword>
<proteinExistence type="predicted"/>
<dbReference type="EMBL" id="JARJLG010000046">
    <property type="protein sequence ID" value="KAJ7761222.1"/>
    <property type="molecule type" value="Genomic_DNA"/>
</dbReference>
<protein>
    <submittedName>
        <fullName evidence="2">Uncharacterized protein</fullName>
    </submittedName>
</protein>
<keyword evidence="1" id="KW-0812">Transmembrane</keyword>
<accession>A0AAD7JBD4</accession>
<feature type="transmembrane region" description="Helical" evidence="1">
    <location>
        <begin position="25"/>
        <end position="44"/>
    </location>
</feature>